<dbReference type="InterPro" id="IPR050090">
    <property type="entry name" value="Tyrosine_recombinase_XerCD"/>
</dbReference>
<dbReference type="Pfam" id="PF17293">
    <property type="entry name" value="Arm-DNA-bind_5"/>
    <property type="match status" value="1"/>
</dbReference>
<evidence type="ECO:0000259" key="6">
    <source>
        <dbReference type="PROSITE" id="PS51898"/>
    </source>
</evidence>
<evidence type="ECO:0000256" key="5">
    <source>
        <dbReference type="PROSITE-ProRule" id="PRU01248"/>
    </source>
</evidence>
<accession>A0A371JNZ0</accession>
<evidence type="ECO:0000256" key="4">
    <source>
        <dbReference type="ARBA" id="ARBA00023172"/>
    </source>
</evidence>
<dbReference type="InterPro" id="IPR013762">
    <property type="entry name" value="Integrase-like_cat_sf"/>
</dbReference>
<keyword evidence="2" id="KW-0229">DNA integration</keyword>
<evidence type="ECO:0000313" key="8">
    <source>
        <dbReference type="EMBL" id="RDY58928.1"/>
    </source>
</evidence>
<dbReference type="InterPro" id="IPR010998">
    <property type="entry name" value="Integrase_recombinase_N"/>
</dbReference>
<dbReference type="PROSITE" id="PS51898">
    <property type="entry name" value="TYR_RECOMBINASE"/>
    <property type="match status" value="1"/>
</dbReference>
<dbReference type="PANTHER" id="PTHR30349">
    <property type="entry name" value="PHAGE INTEGRASE-RELATED"/>
    <property type="match status" value="1"/>
</dbReference>
<dbReference type="InterPro" id="IPR025269">
    <property type="entry name" value="SAM-like_dom"/>
</dbReference>
<dbReference type="Gene3D" id="1.10.443.10">
    <property type="entry name" value="Intergrase catalytic core"/>
    <property type="match status" value="1"/>
</dbReference>
<dbReference type="AlphaFoldDB" id="A0A371JNZ0"/>
<dbReference type="InterPro" id="IPR035386">
    <property type="entry name" value="Arm-DNA-bind_5"/>
</dbReference>
<evidence type="ECO:0000259" key="7">
    <source>
        <dbReference type="PROSITE" id="PS51900"/>
    </source>
</evidence>
<name>A0A371JNZ0_9FLAO</name>
<dbReference type="GO" id="GO:0015074">
    <property type="term" value="P:DNA integration"/>
    <property type="evidence" value="ECO:0007669"/>
    <property type="project" value="UniProtKB-KW"/>
</dbReference>
<keyword evidence="4" id="KW-0233">DNA recombination</keyword>
<dbReference type="InterPro" id="IPR044068">
    <property type="entry name" value="CB"/>
</dbReference>
<reference evidence="8 9" key="1">
    <citation type="submission" date="2018-08" db="EMBL/GenBank/DDBJ databases">
        <title>Muricauda nanhaiensis sp. nov., isolated from seawater of the South China Sea.</title>
        <authorList>
            <person name="Dang Y."/>
        </authorList>
    </citation>
    <scope>NUCLEOTIDE SEQUENCE [LARGE SCALE GENOMIC DNA]</scope>
    <source>
        <strain evidence="8 9">SM1704</strain>
    </source>
</reference>
<dbReference type="Gene3D" id="1.10.150.130">
    <property type="match status" value="1"/>
</dbReference>
<comment type="similarity">
    <text evidence="1">Belongs to the 'phage' integrase family.</text>
</comment>
<protein>
    <submittedName>
        <fullName evidence="8">Recombinase</fullName>
    </submittedName>
</protein>
<dbReference type="InterPro" id="IPR002104">
    <property type="entry name" value="Integrase_catalytic"/>
</dbReference>
<evidence type="ECO:0000313" key="9">
    <source>
        <dbReference type="Proteomes" id="UP000261828"/>
    </source>
</evidence>
<dbReference type="OrthoDB" id="1068680at2"/>
<evidence type="ECO:0000256" key="2">
    <source>
        <dbReference type="ARBA" id="ARBA00022908"/>
    </source>
</evidence>
<proteinExistence type="inferred from homology"/>
<dbReference type="Pfam" id="PF13102">
    <property type="entry name" value="Phage_int_SAM_5"/>
    <property type="match status" value="1"/>
</dbReference>
<keyword evidence="3 5" id="KW-0238">DNA-binding</keyword>
<comment type="caution">
    <text evidence="8">The sequence shown here is derived from an EMBL/GenBank/DDBJ whole genome shotgun (WGS) entry which is preliminary data.</text>
</comment>
<evidence type="ECO:0000256" key="1">
    <source>
        <dbReference type="ARBA" id="ARBA00008857"/>
    </source>
</evidence>
<dbReference type="RefSeq" id="WP_116185247.1">
    <property type="nucleotide sequence ID" value="NZ_QTJX01000003.1"/>
</dbReference>
<organism evidence="8 9">
    <name type="scientific">Flagellimonas nanhaiensis</name>
    <dbReference type="NCBI Taxonomy" id="2292706"/>
    <lineage>
        <taxon>Bacteria</taxon>
        <taxon>Pseudomonadati</taxon>
        <taxon>Bacteroidota</taxon>
        <taxon>Flavobacteriia</taxon>
        <taxon>Flavobacteriales</taxon>
        <taxon>Flavobacteriaceae</taxon>
        <taxon>Flagellimonas</taxon>
    </lineage>
</organism>
<dbReference type="GO" id="GO:0006310">
    <property type="term" value="P:DNA recombination"/>
    <property type="evidence" value="ECO:0007669"/>
    <property type="project" value="UniProtKB-KW"/>
</dbReference>
<dbReference type="Pfam" id="PF00589">
    <property type="entry name" value="Phage_integrase"/>
    <property type="match status" value="1"/>
</dbReference>
<dbReference type="SUPFAM" id="SSF56349">
    <property type="entry name" value="DNA breaking-rejoining enzymes"/>
    <property type="match status" value="1"/>
</dbReference>
<dbReference type="PANTHER" id="PTHR30349:SF41">
    <property type="entry name" value="INTEGRASE_RECOMBINASE PROTEIN MJ0367-RELATED"/>
    <property type="match status" value="1"/>
</dbReference>
<feature type="domain" description="Core-binding (CB)" evidence="7">
    <location>
        <begin position="103"/>
        <end position="187"/>
    </location>
</feature>
<dbReference type="Proteomes" id="UP000261828">
    <property type="component" value="Unassembled WGS sequence"/>
</dbReference>
<keyword evidence="9" id="KW-1185">Reference proteome</keyword>
<dbReference type="PROSITE" id="PS51900">
    <property type="entry name" value="CB"/>
    <property type="match status" value="1"/>
</dbReference>
<sequence length="404" mass="47685">MATSTKIVLRKTPNKAGLYPLAIRITKNRNSTYKFIGEYIPLKDWDVKNKLVKKSNPESKHINDLIDIELKKAKKGVKSLKKKNRDTDAHKIKKEIYTPSRNVSFFEFAQEHLDDLEASENYGRLSTDSSLISYIRSFNKSNNLEFRDINERYLKKFKIYLKKEHGLVETSIMNVFVLIRLLFNRAIKNKIVKRKFYPFGKDKVQIKFPETQKIGWNKWEIMLLEQIPDLSFDQLHARNLFMFSFNFAGVRISDVLKSRWSDFKNGRYYYRMGKNNKLVSLKVPKKVYDILEYYKKDKRHSNDYIFPELKAANVDDSKDIHRIIKVSGKKINRHLKNLAKMVKVEKKLTMHIARHSFGHIAEDKIHPKKLQKLYRHSDLKTTIGYQANFIHSDADEALDSVINF</sequence>
<feature type="domain" description="Tyr recombinase" evidence="6">
    <location>
        <begin position="209"/>
        <end position="403"/>
    </location>
</feature>
<gene>
    <name evidence="8" type="ORF">DX873_13230</name>
</gene>
<dbReference type="EMBL" id="QTJX01000003">
    <property type="protein sequence ID" value="RDY58928.1"/>
    <property type="molecule type" value="Genomic_DNA"/>
</dbReference>
<evidence type="ECO:0000256" key="3">
    <source>
        <dbReference type="ARBA" id="ARBA00023125"/>
    </source>
</evidence>
<dbReference type="InterPro" id="IPR011010">
    <property type="entry name" value="DNA_brk_join_enz"/>
</dbReference>
<dbReference type="GO" id="GO:0003677">
    <property type="term" value="F:DNA binding"/>
    <property type="evidence" value="ECO:0007669"/>
    <property type="project" value="UniProtKB-UniRule"/>
</dbReference>